<dbReference type="Proteomes" id="UP000005222">
    <property type="component" value="Chromosome N"/>
</dbReference>
<dbReference type="EMBL" id="FO082046">
    <property type="protein sequence ID" value="CCE87178.1"/>
    <property type="molecule type" value="Genomic_DNA"/>
</dbReference>
<evidence type="ECO:0000259" key="2">
    <source>
        <dbReference type="Pfam" id="PF20945"/>
    </source>
</evidence>
<evidence type="ECO:0000313" key="4">
    <source>
        <dbReference type="Proteomes" id="UP000005222"/>
    </source>
</evidence>
<dbReference type="eggNOG" id="ENOG502S2QW">
    <property type="taxonomic scope" value="Eukaryota"/>
</dbReference>
<feature type="region of interest" description="Disordered" evidence="1">
    <location>
        <begin position="175"/>
        <end position="195"/>
    </location>
</feature>
<dbReference type="InterPro" id="IPR047204">
    <property type="entry name" value="RMP1_RBD"/>
</dbReference>
<dbReference type="PANTHER" id="PTHR37792:SF1">
    <property type="entry name" value="RIBONUCLEASE MRP PROTEIN SUBUNIT RMP1"/>
    <property type="match status" value="1"/>
</dbReference>
<feature type="compositionally biased region" description="Basic and acidic residues" evidence="1">
    <location>
        <begin position="180"/>
        <end position="195"/>
    </location>
</feature>
<dbReference type="OMA" id="VIPRCYI"/>
<dbReference type="GO" id="GO:0042134">
    <property type="term" value="F:rRNA primary transcript binding"/>
    <property type="evidence" value="ECO:0007669"/>
    <property type="project" value="InterPro"/>
</dbReference>
<feature type="compositionally biased region" description="Basic residues" evidence="1">
    <location>
        <begin position="205"/>
        <end position="215"/>
    </location>
</feature>
<dbReference type="PANTHER" id="PTHR37792">
    <property type="entry name" value="RIBONUCLEASE MRP PROTEIN SUBUNIT RMP1"/>
    <property type="match status" value="1"/>
</dbReference>
<name>G8XZR9_PICSO</name>
<evidence type="ECO:0000256" key="1">
    <source>
        <dbReference type="SAM" id="MobiDB-lite"/>
    </source>
</evidence>
<proteinExistence type="predicted"/>
<reference evidence="3 4" key="1">
    <citation type="journal article" date="2012" name="G3 (Bethesda)">
        <title>Pichia sorbitophila, an interspecies yeast hybrid reveals early steps of genome resolution following polyploidization.</title>
        <authorList>
            <person name="Leh Louis V."/>
            <person name="Despons L."/>
            <person name="Friedrich A."/>
            <person name="Martin T."/>
            <person name="Durrens P."/>
            <person name="Casaregola S."/>
            <person name="Neuveglise C."/>
            <person name="Fairhead C."/>
            <person name="Marck C."/>
            <person name="Cruz J.A."/>
            <person name="Straub M.L."/>
            <person name="Kugler V."/>
            <person name="Sacerdot C."/>
            <person name="Uzunov Z."/>
            <person name="Thierry A."/>
            <person name="Weiss S."/>
            <person name="Bleykasten C."/>
            <person name="De Montigny J."/>
            <person name="Jacques N."/>
            <person name="Jung P."/>
            <person name="Lemaire M."/>
            <person name="Mallet S."/>
            <person name="Morel G."/>
            <person name="Richard G.F."/>
            <person name="Sarkar A."/>
            <person name="Savel G."/>
            <person name="Schacherer J."/>
            <person name="Seret M.L."/>
            <person name="Talla E."/>
            <person name="Samson G."/>
            <person name="Jubin C."/>
            <person name="Poulain J."/>
            <person name="Vacherie B."/>
            <person name="Barbe V."/>
            <person name="Pelletier E."/>
            <person name="Sherman D.J."/>
            <person name="Westhof E."/>
            <person name="Weissenbach J."/>
            <person name="Baret P.V."/>
            <person name="Wincker P."/>
            <person name="Gaillardin C."/>
            <person name="Dujon B."/>
            <person name="Souciet J.L."/>
        </authorList>
    </citation>
    <scope>NUCLEOTIDE SEQUENCE [LARGE SCALE GENOMIC DNA]</scope>
    <source>
        <strain evidence="4">ATCC MYA-4447 / BCRC 22081 / CBS 7064 / NBRC 10061 / NRRL Y-12695</strain>
    </source>
</reference>
<dbReference type="GO" id="GO:0000294">
    <property type="term" value="P:nuclear-transcribed mRNA catabolic process, RNase MRP-dependent"/>
    <property type="evidence" value="ECO:0007669"/>
    <property type="project" value="TreeGrafter"/>
</dbReference>
<dbReference type="HOGENOM" id="CLU_031977_1_1_1"/>
<accession>G8XZR9</accession>
<protein>
    <submittedName>
        <fullName evidence="3">Piso0_005721 protein</fullName>
    </submittedName>
</protein>
<dbReference type="InParanoid" id="G8XZR9"/>
<feature type="region of interest" description="Disordered" evidence="1">
    <location>
        <begin position="132"/>
        <end position="151"/>
    </location>
</feature>
<dbReference type="CDD" id="cd22573">
    <property type="entry name" value="RMP1_RBD"/>
    <property type="match status" value="1"/>
</dbReference>
<dbReference type="AlphaFoldDB" id="G8XZR9"/>
<keyword evidence="4" id="KW-1185">Reference proteome</keyword>
<gene>
    <name evidence="3" type="primary">Piso0_005721</name>
    <name evidence="3" type="ORF">GNLVRS01_PISO0N21133g</name>
</gene>
<dbReference type="OrthoDB" id="5414547at2759"/>
<sequence>MDDFLDPNAIKELTNEYYIIHLIYHRNRNQHRLSIWWKHFNIIHRKLRQIVKLFIERDEANNQKKKTLKENEIVKVSNYLIRKKVLSKAYYEFNGIIALGQFLTLGLALVASLSKISSILIQIKGVNQDSKDKVSSSVRERSGLDEKSEGEPYFDEELGVPINFSTATEVELTEKKRKVSDRDEKSVDHASSKDDLGIDDIFSRKKRKQRKHKKKNDIDKIFGF</sequence>
<dbReference type="STRING" id="559304.G8XZR9"/>
<dbReference type="GO" id="GO:0000172">
    <property type="term" value="C:ribonuclease MRP complex"/>
    <property type="evidence" value="ECO:0007669"/>
    <property type="project" value="InterPro"/>
</dbReference>
<feature type="compositionally biased region" description="Basic and acidic residues" evidence="1">
    <location>
        <begin position="132"/>
        <end position="150"/>
    </location>
</feature>
<dbReference type="InterPro" id="IPR047205">
    <property type="entry name" value="RMP1"/>
</dbReference>
<feature type="domain" description="RNase MRP protein 1 RNA binding" evidence="2">
    <location>
        <begin position="19"/>
        <end position="115"/>
    </location>
</feature>
<organism evidence="3 4">
    <name type="scientific">Pichia sorbitophila (strain ATCC MYA-4447 / BCRC 22081 / CBS 7064 / NBRC 10061 / NRRL Y-12695)</name>
    <name type="common">Hybrid yeast</name>
    <dbReference type="NCBI Taxonomy" id="559304"/>
    <lineage>
        <taxon>Eukaryota</taxon>
        <taxon>Fungi</taxon>
        <taxon>Dikarya</taxon>
        <taxon>Ascomycota</taxon>
        <taxon>Saccharomycotina</taxon>
        <taxon>Pichiomycetes</taxon>
        <taxon>Debaryomycetaceae</taxon>
        <taxon>Millerozyma</taxon>
    </lineage>
</organism>
<dbReference type="FunCoup" id="G8XZR9">
    <property type="interactions" value="134"/>
</dbReference>
<dbReference type="GO" id="GO:0000466">
    <property type="term" value="P:maturation of 5.8S rRNA from tricistronic rRNA transcript (SSU-rRNA, 5.8S rRNA, LSU-rRNA)"/>
    <property type="evidence" value="ECO:0007669"/>
    <property type="project" value="TreeGrafter"/>
</dbReference>
<evidence type="ECO:0000313" key="3">
    <source>
        <dbReference type="EMBL" id="CCE87178.1"/>
    </source>
</evidence>
<dbReference type="Pfam" id="PF20945">
    <property type="entry name" value="RMP1"/>
    <property type="match status" value="1"/>
</dbReference>
<feature type="region of interest" description="Disordered" evidence="1">
    <location>
        <begin position="205"/>
        <end position="224"/>
    </location>
</feature>